<feature type="domain" description="Carbohydrate kinase PfkB" evidence="3">
    <location>
        <begin position="2"/>
        <end position="78"/>
    </location>
</feature>
<proteinExistence type="predicted"/>
<dbReference type="EC" id="2.7.1.15" evidence="4"/>
<dbReference type="InterPro" id="IPR002173">
    <property type="entry name" value="Carboh/pur_kinase_PfkB_CS"/>
</dbReference>
<keyword evidence="2 4" id="KW-0418">Kinase</keyword>
<dbReference type="Gene3D" id="3.40.1190.20">
    <property type="match status" value="1"/>
</dbReference>
<sequence length="89" mass="9342">MIITLGAKGVFISRNGENRIIKGFSVQAVDTTAAGDTFNGGFVTALLEGQSFEEAIRFAQAAAAISVTRQGAQSSIPTKQETLAFLCET</sequence>
<gene>
    <name evidence="4" type="primary">rbsK_2</name>
    <name evidence="4" type="ORF">NCTC8284_00190</name>
</gene>
<dbReference type="EMBL" id="LR134405">
    <property type="protein sequence ID" value="VEH65056.1"/>
    <property type="molecule type" value="Genomic_DNA"/>
</dbReference>
<evidence type="ECO:0000313" key="5">
    <source>
        <dbReference type="Proteomes" id="UP000278733"/>
    </source>
</evidence>
<evidence type="ECO:0000259" key="3">
    <source>
        <dbReference type="Pfam" id="PF00294"/>
    </source>
</evidence>
<evidence type="ECO:0000256" key="1">
    <source>
        <dbReference type="ARBA" id="ARBA00022679"/>
    </source>
</evidence>
<dbReference type="InterPro" id="IPR011611">
    <property type="entry name" value="PfkB_dom"/>
</dbReference>
<evidence type="ECO:0000256" key="2">
    <source>
        <dbReference type="ARBA" id="ARBA00022777"/>
    </source>
</evidence>
<dbReference type="InterPro" id="IPR029056">
    <property type="entry name" value="Ribokinase-like"/>
</dbReference>
<dbReference type="SUPFAM" id="SSF53613">
    <property type="entry name" value="Ribokinase-like"/>
    <property type="match status" value="1"/>
</dbReference>
<dbReference type="GO" id="GO:0004747">
    <property type="term" value="F:ribokinase activity"/>
    <property type="evidence" value="ECO:0007669"/>
    <property type="project" value="UniProtKB-EC"/>
</dbReference>
<reference evidence="4 5" key="1">
    <citation type="submission" date="2018-12" db="EMBL/GenBank/DDBJ databases">
        <authorList>
            <consortium name="Pathogen Informatics"/>
        </authorList>
    </citation>
    <scope>NUCLEOTIDE SEQUENCE [LARGE SCALE GENOMIC DNA]</scope>
    <source>
        <strain evidence="4 5">NCTC8284</strain>
    </source>
</reference>
<evidence type="ECO:0000313" key="4">
    <source>
        <dbReference type="EMBL" id="VEH65056.1"/>
    </source>
</evidence>
<organism evidence="4 5">
    <name type="scientific">Rodentibacter pneumotropicus</name>
    <dbReference type="NCBI Taxonomy" id="758"/>
    <lineage>
        <taxon>Bacteria</taxon>
        <taxon>Pseudomonadati</taxon>
        <taxon>Pseudomonadota</taxon>
        <taxon>Gammaproteobacteria</taxon>
        <taxon>Pasteurellales</taxon>
        <taxon>Pasteurellaceae</taxon>
        <taxon>Rodentibacter</taxon>
    </lineage>
</organism>
<dbReference type="PROSITE" id="PS00584">
    <property type="entry name" value="PFKB_KINASES_2"/>
    <property type="match status" value="1"/>
</dbReference>
<dbReference type="AlphaFoldDB" id="A0A448MIZ5"/>
<dbReference type="PANTHER" id="PTHR10584:SF166">
    <property type="entry name" value="RIBOKINASE"/>
    <property type="match status" value="1"/>
</dbReference>
<dbReference type="Proteomes" id="UP000278733">
    <property type="component" value="Chromosome"/>
</dbReference>
<dbReference type="PANTHER" id="PTHR10584">
    <property type="entry name" value="SUGAR KINASE"/>
    <property type="match status" value="1"/>
</dbReference>
<protein>
    <submittedName>
        <fullName evidence="4">Ribokinase</fullName>
        <ecNumber evidence="4">2.7.1.15</ecNumber>
    </submittedName>
</protein>
<name>A0A448MIZ5_9PAST</name>
<dbReference type="GO" id="GO:0005829">
    <property type="term" value="C:cytosol"/>
    <property type="evidence" value="ECO:0007669"/>
    <property type="project" value="TreeGrafter"/>
</dbReference>
<keyword evidence="1 4" id="KW-0808">Transferase</keyword>
<dbReference type="Pfam" id="PF00294">
    <property type="entry name" value="PfkB"/>
    <property type="match status" value="1"/>
</dbReference>
<dbReference type="KEGG" id="rpne:NCTC8284_00190"/>
<accession>A0A448MIZ5</accession>